<reference evidence="2 3" key="1">
    <citation type="submission" date="2022-09" db="EMBL/GenBank/DDBJ databases">
        <authorList>
            <person name="Palmer J.M."/>
        </authorList>
    </citation>
    <scope>NUCLEOTIDE SEQUENCE [LARGE SCALE GENOMIC DNA]</scope>
    <source>
        <strain evidence="2 3">DSM 7382</strain>
    </source>
</reference>
<dbReference type="Proteomes" id="UP001385951">
    <property type="component" value="Unassembled WGS sequence"/>
</dbReference>
<sequence>MRVGSFGVPLKPRFIRITHARSMSFKHDKSGSKNAITNMPTPQEASQSIEVKPTNRRAGMSIAERDAALMHAWRERGGGIATAEFEDGKLEEGYRRNVKANIFRYI</sequence>
<evidence type="ECO:0000313" key="2">
    <source>
        <dbReference type="EMBL" id="KAK7690807.1"/>
    </source>
</evidence>
<dbReference type="EMBL" id="JASBNA010000006">
    <property type="protein sequence ID" value="KAK7690807.1"/>
    <property type="molecule type" value="Genomic_DNA"/>
</dbReference>
<evidence type="ECO:0000313" key="3">
    <source>
        <dbReference type="Proteomes" id="UP001385951"/>
    </source>
</evidence>
<feature type="compositionally biased region" description="Polar residues" evidence="1">
    <location>
        <begin position="32"/>
        <end position="49"/>
    </location>
</feature>
<feature type="region of interest" description="Disordered" evidence="1">
    <location>
        <begin position="26"/>
        <end position="50"/>
    </location>
</feature>
<dbReference type="AlphaFoldDB" id="A0AAW0GLK1"/>
<protein>
    <submittedName>
        <fullName evidence="2">Uncharacterized protein</fullName>
    </submittedName>
</protein>
<name>A0AAW0GLK1_9APHY</name>
<proteinExistence type="predicted"/>
<comment type="caution">
    <text evidence="2">The sequence shown here is derived from an EMBL/GenBank/DDBJ whole genome shotgun (WGS) entry which is preliminary data.</text>
</comment>
<organism evidence="2 3">
    <name type="scientific">Cerrena zonata</name>
    <dbReference type="NCBI Taxonomy" id="2478898"/>
    <lineage>
        <taxon>Eukaryota</taxon>
        <taxon>Fungi</taxon>
        <taxon>Dikarya</taxon>
        <taxon>Basidiomycota</taxon>
        <taxon>Agaricomycotina</taxon>
        <taxon>Agaricomycetes</taxon>
        <taxon>Polyporales</taxon>
        <taxon>Cerrenaceae</taxon>
        <taxon>Cerrena</taxon>
    </lineage>
</organism>
<accession>A0AAW0GLK1</accession>
<gene>
    <name evidence="2" type="ORF">QCA50_005907</name>
</gene>
<keyword evidence="3" id="KW-1185">Reference proteome</keyword>
<evidence type="ECO:0000256" key="1">
    <source>
        <dbReference type="SAM" id="MobiDB-lite"/>
    </source>
</evidence>